<feature type="region of interest" description="Disordered" evidence="1">
    <location>
        <begin position="1"/>
        <end position="20"/>
    </location>
</feature>
<name>A0ABP1G7B3_9CHLO</name>
<gene>
    <name evidence="2" type="primary">g8540</name>
    <name evidence="2" type="ORF">VP750_LOCUS7336</name>
</gene>
<evidence type="ECO:0000313" key="2">
    <source>
        <dbReference type="EMBL" id="CAL5225677.1"/>
    </source>
</evidence>
<feature type="compositionally biased region" description="Basic and acidic residues" evidence="1">
    <location>
        <begin position="1"/>
        <end position="10"/>
    </location>
</feature>
<keyword evidence="3" id="KW-1185">Reference proteome</keyword>
<sequence>MATNSKDRQRLQGHTLKPSDCSEVVPPPILLHRMAEIRFSIMPALAGRGPETFSTKRAHDAKRVIEHLEKMYGDGKLKDSKGAEVRPDPLKQLEAGDYTFTKVCRGPLSQYGNNHGGLIGRTYISRRIHTCERLEHPRLDVVYINLSLEGSSFQLDDVLRARLGGTLAEIIEGQRSVLVCIDEAQIAYDVERTGSTSFWNQLKSLGAAPGILTPAHDTRVVLTAAYGSSVAYAEPDSPTPFPVNFQFPKMVVTIFPGPSEASLRLTDAEWTELWDSFITSTGLHVGNCIKDHIGSICSVQPGLLTACLDYLRDELVAESKTPKAVTRNAWYKLSSHDFYAHLQHMPSIMSDAELERAPAALNVMRQLLWVDSLVVCLDAGSPQAAAISKLCKIGQVVLLLKHGMTRLMFTSPLHRGSFLYGHFHSKRKTSKGGTIGKLITDIVERMDPVILQTTERLSSNNRQLEACWRTELCRAVLECLPPGRAIAPDIDRALNGRGFADVCISMPEATVLEATCNSMDIDECFNCFLNAWKYEALLETGGIKQHAVIVFLSPGSAIPTFQSQHLYHVLFQPAYEDAVIYHMGKQHPVRVAGKAHSATQMAHAAALLCNA</sequence>
<evidence type="ECO:0000256" key="1">
    <source>
        <dbReference type="SAM" id="MobiDB-lite"/>
    </source>
</evidence>
<protein>
    <submittedName>
        <fullName evidence="2">G8540 protein</fullName>
    </submittedName>
</protein>
<accession>A0ABP1G7B3</accession>
<dbReference type="Proteomes" id="UP001497392">
    <property type="component" value="Unassembled WGS sequence"/>
</dbReference>
<dbReference type="EMBL" id="CAXHTA020000012">
    <property type="protein sequence ID" value="CAL5225677.1"/>
    <property type="molecule type" value="Genomic_DNA"/>
</dbReference>
<comment type="caution">
    <text evidence="2">The sequence shown here is derived from an EMBL/GenBank/DDBJ whole genome shotgun (WGS) entry which is preliminary data.</text>
</comment>
<reference evidence="2 3" key="1">
    <citation type="submission" date="2024-06" db="EMBL/GenBank/DDBJ databases">
        <authorList>
            <person name="Kraege A."/>
            <person name="Thomma B."/>
        </authorList>
    </citation>
    <scope>NUCLEOTIDE SEQUENCE [LARGE SCALE GENOMIC DNA]</scope>
</reference>
<evidence type="ECO:0000313" key="3">
    <source>
        <dbReference type="Proteomes" id="UP001497392"/>
    </source>
</evidence>
<proteinExistence type="predicted"/>
<organism evidence="2 3">
    <name type="scientific">Coccomyxa viridis</name>
    <dbReference type="NCBI Taxonomy" id="1274662"/>
    <lineage>
        <taxon>Eukaryota</taxon>
        <taxon>Viridiplantae</taxon>
        <taxon>Chlorophyta</taxon>
        <taxon>core chlorophytes</taxon>
        <taxon>Trebouxiophyceae</taxon>
        <taxon>Trebouxiophyceae incertae sedis</taxon>
        <taxon>Coccomyxaceae</taxon>
        <taxon>Coccomyxa</taxon>
    </lineage>
</organism>